<dbReference type="RefSeq" id="WP_141871558.1">
    <property type="nucleotide sequence ID" value="NZ_VFOX01000001.1"/>
</dbReference>
<feature type="domain" description="Bacterial alpha-L-rhamnosidase N-terminal" evidence="5">
    <location>
        <begin position="168"/>
        <end position="336"/>
    </location>
</feature>
<dbReference type="GO" id="GO:0005975">
    <property type="term" value="P:carbohydrate metabolic process"/>
    <property type="evidence" value="ECO:0007669"/>
    <property type="project" value="InterPro"/>
</dbReference>
<dbReference type="EMBL" id="VFOX01000001">
    <property type="protein sequence ID" value="TQL85625.1"/>
    <property type="molecule type" value="Genomic_DNA"/>
</dbReference>
<accession>A0A543BLB1</accession>
<dbReference type="InterPro" id="IPR012341">
    <property type="entry name" value="6hp_glycosidase-like_sf"/>
</dbReference>
<dbReference type="Pfam" id="PF25788">
    <property type="entry name" value="Ig_Rha78A_N"/>
    <property type="match status" value="1"/>
</dbReference>
<gene>
    <name evidence="8" type="ORF">FB560_1250</name>
</gene>
<feature type="domain" description="Alpha-L-rhamnosidase six-hairpin glycosidase" evidence="6">
    <location>
        <begin position="450"/>
        <end position="790"/>
    </location>
</feature>
<comment type="caution">
    <text evidence="8">The sequence shown here is derived from an EMBL/GenBank/DDBJ whole genome shotgun (WGS) entry which is preliminary data.</text>
</comment>
<dbReference type="Gene3D" id="2.60.420.10">
    <property type="entry name" value="Maltose phosphorylase, domain 3"/>
    <property type="match status" value="1"/>
</dbReference>
<dbReference type="InterPro" id="IPR008928">
    <property type="entry name" value="6-hairpin_glycosidase_sf"/>
</dbReference>
<dbReference type="Gene3D" id="2.60.120.260">
    <property type="entry name" value="Galactose-binding domain-like"/>
    <property type="match status" value="2"/>
</dbReference>
<dbReference type="Pfam" id="PF17390">
    <property type="entry name" value="Bac_rhamnosid_C"/>
    <property type="match status" value="1"/>
</dbReference>
<evidence type="ECO:0000313" key="8">
    <source>
        <dbReference type="EMBL" id="TQL85625.1"/>
    </source>
</evidence>
<evidence type="ECO:0000259" key="4">
    <source>
        <dbReference type="Pfam" id="PF05592"/>
    </source>
</evidence>
<dbReference type="InterPro" id="IPR035396">
    <property type="entry name" value="Bac_rhamnosid6H"/>
</dbReference>
<evidence type="ECO:0000256" key="3">
    <source>
        <dbReference type="ARBA" id="ARBA00022801"/>
    </source>
</evidence>
<protein>
    <recommendedName>
        <fullName evidence="2">alpha-L-rhamnosidase</fullName>
        <ecNumber evidence="2">3.2.1.40</ecNumber>
    </recommendedName>
</protein>
<organism evidence="8 9">
    <name type="scientific">Microbacterium saperdae</name>
    <dbReference type="NCBI Taxonomy" id="69368"/>
    <lineage>
        <taxon>Bacteria</taxon>
        <taxon>Bacillati</taxon>
        <taxon>Actinomycetota</taxon>
        <taxon>Actinomycetes</taxon>
        <taxon>Micrococcales</taxon>
        <taxon>Microbacteriaceae</taxon>
        <taxon>Microbacterium</taxon>
    </lineage>
</organism>
<dbReference type="InterPro" id="IPR035398">
    <property type="entry name" value="Bac_rhamnosid_C"/>
</dbReference>
<dbReference type="Pfam" id="PF17389">
    <property type="entry name" value="Bac_rhamnosid6H"/>
    <property type="match status" value="1"/>
</dbReference>
<evidence type="ECO:0000259" key="5">
    <source>
        <dbReference type="Pfam" id="PF08531"/>
    </source>
</evidence>
<keyword evidence="9" id="KW-1185">Reference proteome</keyword>
<dbReference type="PANTHER" id="PTHR33307:SF6">
    <property type="entry name" value="ALPHA-RHAMNOSIDASE (EUROFUNG)-RELATED"/>
    <property type="match status" value="1"/>
</dbReference>
<dbReference type="InterPro" id="IPR008902">
    <property type="entry name" value="Rhamnosid_concanavalin"/>
</dbReference>
<dbReference type="OrthoDB" id="9761045at2"/>
<proteinExistence type="predicted"/>
<comment type="catalytic activity">
    <reaction evidence="1">
        <text>Hydrolysis of terminal non-reducing alpha-L-rhamnose residues in alpha-L-rhamnosides.</text>
        <dbReference type="EC" id="3.2.1.40"/>
    </reaction>
</comment>
<dbReference type="SUPFAM" id="SSF48208">
    <property type="entry name" value="Six-hairpin glycosidases"/>
    <property type="match status" value="1"/>
</dbReference>
<dbReference type="GO" id="GO:0030596">
    <property type="term" value="F:alpha-L-rhamnosidase activity"/>
    <property type="evidence" value="ECO:0007669"/>
    <property type="project" value="UniProtKB-EC"/>
</dbReference>
<dbReference type="Proteomes" id="UP000317209">
    <property type="component" value="Unassembled WGS sequence"/>
</dbReference>
<name>A0A543BLB1_9MICO</name>
<keyword evidence="3" id="KW-0378">Hydrolase</keyword>
<dbReference type="EC" id="3.2.1.40" evidence="2"/>
<dbReference type="Pfam" id="PF05592">
    <property type="entry name" value="Bac_rhamnosid"/>
    <property type="match status" value="1"/>
</dbReference>
<dbReference type="Pfam" id="PF08531">
    <property type="entry name" value="Bac_rhamnosid_N"/>
    <property type="match status" value="1"/>
</dbReference>
<dbReference type="PIRSF" id="PIRSF010631">
    <property type="entry name" value="A-rhamnsds"/>
    <property type="match status" value="1"/>
</dbReference>
<feature type="domain" description="Alpha-L-rhamnosidase concanavalin-like" evidence="4">
    <location>
        <begin position="347"/>
        <end position="444"/>
    </location>
</feature>
<feature type="domain" description="Alpha-L-rhamnosidase C-terminal" evidence="7">
    <location>
        <begin position="792"/>
        <end position="867"/>
    </location>
</feature>
<sequence length="886" mass="98633">MIPYDLRTNARREPLEIDETHPWFAWRLRSETYAECATYELVVTAEPQPAHPDGFRWSSGVVPSDAVQHRYDGPALRPRSFYTWTVTTTDDTGSTGTATSRFETGLQDDTWAELGASWISRNAAPWFDSDGESLDPGLATPLPRTWRTMYSGAPLQLRRAFRVETPAIRARLYISARGIHRAHVNGLRAGDDELAPGWTRYESRIEYQAYDVTDALRDGENVLAVQVADGWWSGYLGYNARSQADQYGHRPELICALEILHANGTTTVISSDTQWRERSGSIVMADLLMGEYHDHASCTAGWREPAFDDSSWRNAVVSGADTGMLRAQSAPPVRVIDERTPVGITVTEAGTTVVDFGQNLVGRVRLDLTGQRAGSVVELLHGEMLDGTRVYRANLRTAEARDLVVASGEDETFEPVFTVHGFRYLEIVGLDRPLDPTQVTAVVLSTDVPRAGAFSTSSALVNQIYSNISWGQSGNFVAVPTDCPQRDERLGWTADTQIFAPTASYNSDVHAFLTRWLDDLRASQRPSGVVPDVVPAPPTSHNFDIGAPGWGDAAVIVPWHLYRVYGDRELLERHYPSMQAWVEWVASQNPDGLWTNAVGNNYGDWLSVDADTSRPLVAAAYRIRSTDLIADAASALGRFQDARHHRAEARRLRVLFEETFLEESGRLCGHTQTAYLFALAWRLVDDRHRDSLSAHLVRDLESRGARLTTGFLGVSLLCPTLVDINRPDLAYALLFQEEFPSWGYSIRHGATTIWERWDGWTEHAGFQTVEMNSFNHYSLGSVGEWLYRHVAGIEQAEDSVGFRRLRIAPQFTDRFDHVRASYESVRGLIEVGWTRDESGYHLDVVLPPGSSADVILPNQSHHGVAGRTNFTVSADAADTEAKVVPA</sequence>
<dbReference type="InterPro" id="IPR016007">
    <property type="entry name" value="Alpha_rhamnosid"/>
</dbReference>
<dbReference type="Gene3D" id="2.60.40.10">
    <property type="entry name" value="Immunoglobulins"/>
    <property type="match status" value="1"/>
</dbReference>
<dbReference type="PANTHER" id="PTHR33307">
    <property type="entry name" value="ALPHA-RHAMNOSIDASE (EUROFUNG)"/>
    <property type="match status" value="1"/>
</dbReference>
<evidence type="ECO:0000256" key="2">
    <source>
        <dbReference type="ARBA" id="ARBA00012652"/>
    </source>
</evidence>
<evidence type="ECO:0000313" key="9">
    <source>
        <dbReference type="Proteomes" id="UP000317209"/>
    </source>
</evidence>
<dbReference type="InterPro" id="IPR008979">
    <property type="entry name" value="Galactose-bd-like_sf"/>
</dbReference>
<evidence type="ECO:0000259" key="6">
    <source>
        <dbReference type="Pfam" id="PF17389"/>
    </source>
</evidence>
<evidence type="ECO:0000259" key="7">
    <source>
        <dbReference type="Pfam" id="PF17390"/>
    </source>
</evidence>
<dbReference type="Gene3D" id="1.50.10.10">
    <property type="match status" value="1"/>
</dbReference>
<evidence type="ECO:0000256" key="1">
    <source>
        <dbReference type="ARBA" id="ARBA00001445"/>
    </source>
</evidence>
<dbReference type="SUPFAM" id="SSF49785">
    <property type="entry name" value="Galactose-binding domain-like"/>
    <property type="match status" value="1"/>
</dbReference>
<dbReference type="InterPro" id="IPR013783">
    <property type="entry name" value="Ig-like_fold"/>
</dbReference>
<dbReference type="AlphaFoldDB" id="A0A543BLB1"/>
<reference evidence="8 9" key="1">
    <citation type="submission" date="2019-06" db="EMBL/GenBank/DDBJ databases">
        <title>Sequencing the genomes of 1000 actinobacteria strains.</title>
        <authorList>
            <person name="Klenk H.-P."/>
        </authorList>
    </citation>
    <scope>NUCLEOTIDE SEQUENCE [LARGE SCALE GENOMIC DNA]</scope>
    <source>
        <strain evidence="8 9">DSM 20169</strain>
    </source>
</reference>
<dbReference type="InterPro" id="IPR013737">
    <property type="entry name" value="Bac_rhamnosid_N"/>
</dbReference>